<name>A0A5J5B2E0_9ASTE</name>
<keyword evidence="3" id="KW-0433">Leucine-rich repeat</keyword>
<dbReference type="Proteomes" id="UP000325577">
    <property type="component" value="Linkage Group LG16"/>
</dbReference>
<dbReference type="Pfam" id="PF07714">
    <property type="entry name" value="PK_Tyr_Ser-Thr"/>
    <property type="match status" value="2"/>
</dbReference>
<evidence type="ECO:0000256" key="1">
    <source>
        <dbReference type="ARBA" id="ARBA00004167"/>
    </source>
</evidence>
<evidence type="ECO:0000256" key="8">
    <source>
        <dbReference type="ARBA" id="ARBA00047899"/>
    </source>
</evidence>
<evidence type="ECO:0000313" key="15">
    <source>
        <dbReference type="Proteomes" id="UP000325577"/>
    </source>
</evidence>
<dbReference type="InterPro" id="IPR024788">
    <property type="entry name" value="Malectin-like_Carb-bd_dom"/>
</dbReference>
<evidence type="ECO:0000256" key="5">
    <source>
        <dbReference type="ARBA" id="ARBA00022737"/>
    </source>
</evidence>
<keyword evidence="15" id="KW-1185">Reference proteome</keyword>
<dbReference type="InterPro" id="IPR001611">
    <property type="entry name" value="Leu-rich_rpt"/>
</dbReference>
<protein>
    <recommendedName>
        <fullName evidence="2">non-specific serine/threonine protein kinase</fullName>
        <ecNumber evidence="2">2.7.11.1</ecNumber>
    </recommendedName>
</protein>
<keyword evidence="10" id="KW-0547">Nucleotide-binding</keyword>
<dbReference type="SUPFAM" id="SSF56112">
    <property type="entry name" value="Protein kinase-like (PK-like)"/>
    <property type="match status" value="1"/>
</dbReference>
<evidence type="ECO:0000313" key="14">
    <source>
        <dbReference type="EMBL" id="KAA8536754.1"/>
    </source>
</evidence>
<dbReference type="Pfam" id="PF00560">
    <property type="entry name" value="LRR_1"/>
    <property type="match status" value="1"/>
</dbReference>
<evidence type="ECO:0000256" key="2">
    <source>
        <dbReference type="ARBA" id="ARBA00012513"/>
    </source>
</evidence>
<dbReference type="SUPFAM" id="SSF52058">
    <property type="entry name" value="L domain-like"/>
    <property type="match status" value="1"/>
</dbReference>
<reference evidence="14 15" key="1">
    <citation type="submission" date="2019-09" db="EMBL/GenBank/DDBJ databases">
        <title>A chromosome-level genome assembly of the Chinese tupelo Nyssa sinensis.</title>
        <authorList>
            <person name="Yang X."/>
            <person name="Kang M."/>
            <person name="Yang Y."/>
            <person name="Xiong H."/>
            <person name="Wang M."/>
            <person name="Zhang Z."/>
            <person name="Wang Z."/>
            <person name="Wu H."/>
            <person name="Ma T."/>
            <person name="Liu J."/>
            <person name="Xi Z."/>
        </authorList>
    </citation>
    <scope>NUCLEOTIDE SEQUENCE [LARGE SCALE GENOMIC DNA]</scope>
    <source>
        <strain evidence="14">J267</strain>
        <tissue evidence="14">Leaf</tissue>
    </source>
</reference>
<gene>
    <name evidence="14" type="ORF">F0562_029232</name>
</gene>
<evidence type="ECO:0000256" key="3">
    <source>
        <dbReference type="ARBA" id="ARBA00022614"/>
    </source>
</evidence>
<comment type="subcellular location">
    <subcellularLocation>
        <location evidence="1">Membrane</location>
        <topology evidence="1">Single-pass membrane protein</topology>
    </subcellularLocation>
</comment>
<dbReference type="GO" id="GO:0004672">
    <property type="term" value="F:protein kinase activity"/>
    <property type="evidence" value="ECO:0007669"/>
    <property type="project" value="InterPro"/>
</dbReference>
<dbReference type="InterPro" id="IPR017441">
    <property type="entry name" value="Protein_kinase_ATP_BS"/>
</dbReference>
<feature type="region of interest" description="Disordered" evidence="11">
    <location>
        <begin position="465"/>
        <end position="486"/>
    </location>
</feature>
<evidence type="ECO:0000256" key="4">
    <source>
        <dbReference type="ARBA" id="ARBA00022692"/>
    </source>
</evidence>
<evidence type="ECO:0000256" key="11">
    <source>
        <dbReference type="SAM" id="MobiDB-lite"/>
    </source>
</evidence>
<dbReference type="Gene3D" id="3.80.10.10">
    <property type="entry name" value="Ribonuclease Inhibitor"/>
    <property type="match status" value="1"/>
</dbReference>
<feature type="domain" description="Protein kinase" evidence="13">
    <location>
        <begin position="552"/>
        <end position="810"/>
    </location>
</feature>
<keyword evidence="4 12" id="KW-0812">Transmembrane</keyword>
<evidence type="ECO:0000256" key="12">
    <source>
        <dbReference type="SAM" id="Phobius"/>
    </source>
</evidence>
<keyword evidence="5" id="KW-0677">Repeat</keyword>
<dbReference type="InterPro" id="IPR032675">
    <property type="entry name" value="LRR_dom_sf"/>
</dbReference>
<dbReference type="Pfam" id="PF12819">
    <property type="entry name" value="Malectin_like"/>
    <property type="match status" value="1"/>
</dbReference>
<dbReference type="PROSITE" id="PS00107">
    <property type="entry name" value="PROTEIN_KINASE_ATP"/>
    <property type="match status" value="1"/>
</dbReference>
<comment type="catalytic activity">
    <reaction evidence="8">
        <text>L-threonyl-[protein] + ATP = O-phospho-L-threonyl-[protein] + ADP + H(+)</text>
        <dbReference type="Rhea" id="RHEA:46608"/>
        <dbReference type="Rhea" id="RHEA-COMP:11060"/>
        <dbReference type="Rhea" id="RHEA-COMP:11605"/>
        <dbReference type="ChEBI" id="CHEBI:15378"/>
        <dbReference type="ChEBI" id="CHEBI:30013"/>
        <dbReference type="ChEBI" id="CHEBI:30616"/>
        <dbReference type="ChEBI" id="CHEBI:61977"/>
        <dbReference type="ChEBI" id="CHEBI:456216"/>
        <dbReference type="EC" id="2.7.11.1"/>
    </reaction>
</comment>
<dbReference type="PANTHER" id="PTHR45631:SF202">
    <property type="entry name" value="SENESCENCE-INDUCED RECEPTOR-LIKE SERINE_THREONINE-PROTEIN KINASE"/>
    <property type="match status" value="1"/>
</dbReference>
<feature type="transmembrane region" description="Helical" evidence="12">
    <location>
        <begin position="494"/>
        <end position="515"/>
    </location>
</feature>
<dbReference type="InterPro" id="IPR011009">
    <property type="entry name" value="Kinase-like_dom_sf"/>
</dbReference>
<evidence type="ECO:0000259" key="13">
    <source>
        <dbReference type="PROSITE" id="PS50011"/>
    </source>
</evidence>
<keyword evidence="6 12" id="KW-1133">Transmembrane helix</keyword>
<dbReference type="PANTHER" id="PTHR45631">
    <property type="entry name" value="OS07G0107800 PROTEIN-RELATED"/>
    <property type="match status" value="1"/>
</dbReference>
<evidence type="ECO:0000256" key="6">
    <source>
        <dbReference type="ARBA" id="ARBA00022989"/>
    </source>
</evidence>
<feature type="binding site" evidence="10">
    <location>
        <position position="579"/>
    </location>
    <ligand>
        <name>ATP</name>
        <dbReference type="ChEBI" id="CHEBI:30616"/>
    </ligand>
</feature>
<evidence type="ECO:0000256" key="7">
    <source>
        <dbReference type="ARBA" id="ARBA00023136"/>
    </source>
</evidence>
<dbReference type="PROSITE" id="PS50011">
    <property type="entry name" value="PROTEIN_KINASE_DOM"/>
    <property type="match status" value="1"/>
</dbReference>
<comment type="catalytic activity">
    <reaction evidence="9">
        <text>L-seryl-[protein] + ATP = O-phospho-L-seryl-[protein] + ADP + H(+)</text>
        <dbReference type="Rhea" id="RHEA:17989"/>
        <dbReference type="Rhea" id="RHEA-COMP:9863"/>
        <dbReference type="Rhea" id="RHEA-COMP:11604"/>
        <dbReference type="ChEBI" id="CHEBI:15378"/>
        <dbReference type="ChEBI" id="CHEBI:29999"/>
        <dbReference type="ChEBI" id="CHEBI:30616"/>
        <dbReference type="ChEBI" id="CHEBI:83421"/>
        <dbReference type="ChEBI" id="CHEBI:456216"/>
        <dbReference type="EC" id="2.7.11.1"/>
    </reaction>
</comment>
<dbReference type="InterPro" id="IPR001245">
    <property type="entry name" value="Ser-Thr/Tyr_kinase_cat_dom"/>
</dbReference>
<dbReference type="AlphaFoldDB" id="A0A5J5B2E0"/>
<dbReference type="InterPro" id="IPR000719">
    <property type="entry name" value="Prot_kinase_dom"/>
</dbReference>
<dbReference type="Gene3D" id="3.30.200.20">
    <property type="entry name" value="Phosphorylase Kinase, domain 1"/>
    <property type="match status" value="1"/>
</dbReference>
<dbReference type="EMBL" id="CM018039">
    <property type="protein sequence ID" value="KAA8536754.1"/>
    <property type="molecule type" value="Genomic_DNA"/>
</dbReference>
<dbReference type="Gene3D" id="1.10.510.10">
    <property type="entry name" value="Transferase(Phosphotransferase) domain 1"/>
    <property type="match status" value="2"/>
</dbReference>
<dbReference type="FunFam" id="3.30.200.20:FF:000394">
    <property type="entry name" value="Leucine-rich repeat receptor-like protein kinase"/>
    <property type="match status" value="1"/>
</dbReference>
<dbReference type="OrthoDB" id="2013020at2759"/>
<dbReference type="EC" id="2.7.11.1" evidence="2"/>
<evidence type="ECO:0000256" key="10">
    <source>
        <dbReference type="PROSITE-ProRule" id="PRU10141"/>
    </source>
</evidence>
<keyword evidence="10" id="KW-0067">ATP-binding</keyword>
<evidence type="ECO:0000256" key="9">
    <source>
        <dbReference type="ARBA" id="ARBA00048679"/>
    </source>
</evidence>
<proteinExistence type="predicted"/>
<accession>A0A5J5B2E0</accession>
<keyword evidence="7 12" id="KW-0472">Membrane</keyword>
<dbReference type="GO" id="GO:0005524">
    <property type="term" value="F:ATP binding"/>
    <property type="evidence" value="ECO:0007669"/>
    <property type="project" value="UniProtKB-UniRule"/>
</dbReference>
<organism evidence="14 15">
    <name type="scientific">Nyssa sinensis</name>
    <dbReference type="NCBI Taxonomy" id="561372"/>
    <lineage>
        <taxon>Eukaryota</taxon>
        <taxon>Viridiplantae</taxon>
        <taxon>Streptophyta</taxon>
        <taxon>Embryophyta</taxon>
        <taxon>Tracheophyta</taxon>
        <taxon>Spermatophyta</taxon>
        <taxon>Magnoliopsida</taxon>
        <taxon>eudicotyledons</taxon>
        <taxon>Gunneridae</taxon>
        <taxon>Pentapetalae</taxon>
        <taxon>asterids</taxon>
        <taxon>Cornales</taxon>
        <taxon>Nyssaceae</taxon>
        <taxon>Nyssa</taxon>
    </lineage>
</organism>
<dbReference type="GO" id="GO:0016020">
    <property type="term" value="C:membrane"/>
    <property type="evidence" value="ECO:0007669"/>
    <property type="project" value="UniProtKB-SubCell"/>
</dbReference>
<sequence>MKPPIAISCFSSVMNLNSIMTGLSKLFLFAFLGGFALTVVVHAQQDQPAGFISIDCGIPENSNYADEKTRIYYSSDAGFIDSGESKIISPEFRTYSPARQFLNVKSFPKGKRNCYTLRPAHVTGNTYLVRAWFMYGNYDLKNQTSQFGLYIGVDFWDNVTVEDSITFQWKEIIHVPLKDYINVCLINIGLGTPFITALELRPLNKSMYETQSGSFNLFARYDMGSTTNQLVRYKDDIYDRIWRYFNLDGTTTVSGSSTFPAEYIDTLSDPPHIVMSTANTPNASDSLYFSWVPDNPTDQFYIFLHFTEVQVLKANESRAFLIYLNGELWYSKPVIPSNLTTTTIYGSNTAPKFEISINKTSNSTLPPIINAIELYNVRQLNSPTDEKDGKNLSSSGLTGEMSPSISNLTMIESLDLSNNNLIGQVPDFLSQLAFLKVLNLKRNNFTGSVPAELLSKSKDGSLSLSIDGVGENTNPRPAAKDENTNSSRSAPWKIIVPVVVLSVLLTATFAFLWVIKRRKQVKKVDMETNKKDGTLEEKKKRFTYSEVLNITSNFQRVIGKGGFGIVYHGYIGHTQVAVKMLSPSSTQGYNEFQAEANLLISVHHKNLTSLVGYCNEGTNMGIIYEFMANGDLRGHLSDRNPKVLMWEDRLRKAVDAAQGLDYLHHGCKPPIIHRDVKYSTSNRLTEKSDVYSFGIVLLEIITNCPVISKGPDKIHISQWVRSRIENGDIENIVDPRLHGDFDVNSVWKAIELAMACVSHTSTKRPTMNYVVNELQECLETKITCHEMELKDPIGVISLNVESEVLVPLAR</sequence>